<gene>
    <name evidence="1" type="ORF">METZ01_LOCUS111362</name>
</gene>
<dbReference type="EMBL" id="UINC01013560">
    <property type="protein sequence ID" value="SVA58508.1"/>
    <property type="molecule type" value="Genomic_DNA"/>
</dbReference>
<proteinExistence type="predicted"/>
<organism evidence="1">
    <name type="scientific">marine metagenome</name>
    <dbReference type="NCBI Taxonomy" id="408172"/>
    <lineage>
        <taxon>unclassified sequences</taxon>
        <taxon>metagenomes</taxon>
        <taxon>ecological metagenomes</taxon>
    </lineage>
</organism>
<accession>A0A381X1T4</accession>
<evidence type="ECO:0000313" key="1">
    <source>
        <dbReference type="EMBL" id="SVA58508.1"/>
    </source>
</evidence>
<name>A0A381X1T4_9ZZZZ</name>
<feature type="non-terminal residue" evidence="1">
    <location>
        <position position="1"/>
    </location>
</feature>
<sequence>VEPLLKQISDILKEKELHALIGEKVIPTKKNLNGEVIHYLPALWIPEIKVPIEITTDKKRDEDYMSLGMLPMVIVPQNFREGITVEIYIDNFLDFHKKWREQKI</sequence>
<protein>
    <submittedName>
        <fullName evidence="1">Uncharacterized protein</fullName>
    </submittedName>
</protein>
<reference evidence="1" key="1">
    <citation type="submission" date="2018-05" db="EMBL/GenBank/DDBJ databases">
        <authorList>
            <person name="Lanie J.A."/>
            <person name="Ng W.-L."/>
            <person name="Kazmierczak K.M."/>
            <person name="Andrzejewski T.M."/>
            <person name="Davidsen T.M."/>
            <person name="Wayne K.J."/>
            <person name="Tettelin H."/>
            <person name="Glass J.I."/>
            <person name="Rusch D."/>
            <person name="Podicherti R."/>
            <person name="Tsui H.-C.T."/>
            <person name="Winkler M.E."/>
        </authorList>
    </citation>
    <scope>NUCLEOTIDE SEQUENCE</scope>
</reference>
<dbReference type="AlphaFoldDB" id="A0A381X1T4"/>